<proteinExistence type="predicted"/>
<organism evidence="1 2">
    <name type="scientific">Datura stramonium</name>
    <name type="common">Jimsonweed</name>
    <name type="synonym">Common thornapple</name>
    <dbReference type="NCBI Taxonomy" id="4076"/>
    <lineage>
        <taxon>Eukaryota</taxon>
        <taxon>Viridiplantae</taxon>
        <taxon>Streptophyta</taxon>
        <taxon>Embryophyta</taxon>
        <taxon>Tracheophyta</taxon>
        <taxon>Spermatophyta</taxon>
        <taxon>Magnoliopsida</taxon>
        <taxon>eudicotyledons</taxon>
        <taxon>Gunneridae</taxon>
        <taxon>Pentapetalae</taxon>
        <taxon>asterids</taxon>
        <taxon>lamiids</taxon>
        <taxon>Solanales</taxon>
        <taxon>Solanaceae</taxon>
        <taxon>Solanoideae</taxon>
        <taxon>Datureae</taxon>
        <taxon>Datura</taxon>
    </lineage>
</organism>
<comment type="caution">
    <text evidence="1">The sequence shown here is derived from an EMBL/GenBank/DDBJ whole genome shotgun (WGS) entry which is preliminary data.</text>
</comment>
<dbReference type="EMBL" id="JACEIK010005188">
    <property type="protein sequence ID" value="MCE0480903.1"/>
    <property type="molecule type" value="Genomic_DNA"/>
</dbReference>
<sequence length="133" mass="14144">GGGGLGALRSIHCARRLPRHAEWLSRRVGHHTAGLLCHAGPRGLASPRPANPFDDSPLRLFLCRRLTVCHSASSNPLPLILHICGLSSPLARLPPLILPLCSRLSPLNLSNLISISALCGCAFVTLSLCECDC</sequence>
<evidence type="ECO:0000313" key="1">
    <source>
        <dbReference type="EMBL" id="MCE0480903.1"/>
    </source>
</evidence>
<feature type="non-terminal residue" evidence="1">
    <location>
        <position position="1"/>
    </location>
</feature>
<protein>
    <submittedName>
        <fullName evidence="1">Uncharacterized protein</fullName>
    </submittedName>
</protein>
<evidence type="ECO:0000313" key="2">
    <source>
        <dbReference type="Proteomes" id="UP000823775"/>
    </source>
</evidence>
<keyword evidence="2" id="KW-1185">Reference proteome</keyword>
<reference evidence="1 2" key="1">
    <citation type="journal article" date="2021" name="BMC Genomics">
        <title>Datura genome reveals duplications of psychoactive alkaloid biosynthetic genes and high mutation rate following tissue culture.</title>
        <authorList>
            <person name="Rajewski A."/>
            <person name="Carter-House D."/>
            <person name="Stajich J."/>
            <person name="Litt A."/>
        </authorList>
    </citation>
    <scope>NUCLEOTIDE SEQUENCE [LARGE SCALE GENOMIC DNA]</scope>
    <source>
        <strain evidence="1">AR-01</strain>
    </source>
</reference>
<name>A0ABS8VJB8_DATST</name>
<dbReference type="Proteomes" id="UP000823775">
    <property type="component" value="Unassembled WGS sequence"/>
</dbReference>
<gene>
    <name evidence="1" type="ORF">HAX54_038131</name>
</gene>
<accession>A0ABS8VJB8</accession>